<dbReference type="STRING" id="1458425.SRAA_0651"/>
<dbReference type="Proteomes" id="UP000067461">
    <property type="component" value="Chromosome"/>
</dbReference>
<dbReference type="AlphaFoldDB" id="A0A060NI22"/>
<feature type="chain" id="PRO_5001584638" evidence="1">
    <location>
        <begin position="23"/>
        <end position="116"/>
    </location>
</feature>
<feature type="signal peptide" evidence="1">
    <location>
        <begin position="1"/>
        <end position="22"/>
    </location>
</feature>
<accession>A0A060NI22</accession>
<reference evidence="2 3" key="1">
    <citation type="journal article" date="2014" name="Nat. Commun.">
        <title>Physiological and genomic features of highly alkaliphilic hydrogen-utilizing Betaproteobacteria from a continental serpentinizing site.</title>
        <authorList>
            <person name="Suzuki S."/>
            <person name="Kuenen J.G."/>
            <person name="Schipper K."/>
            <person name="van der Velde S."/>
            <person name="Ishii S."/>
            <person name="Wu A."/>
            <person name="Sorokin D.Y."/>
            <person name="Tenney A."/>
            <person name="Meng X.Y."/>
            <person name="Morrill P.L."/>
            <person name="Kamagata Y."/>
            <person name="Muyzer G."/>
            <person name="Nealson K.H."/>
        </authorList>
    </citation>
    <scope>NUCLEOTIDE SEQUENCE [LARGE SCALE GENOMIC DNA]</scope>
    <source>
        <strain evidence="2 3">A1</strain>
    </source>
</reference>
<keyword evidence="1" id="KW-0732">Signal</keyword>
<evidence type="ECO:0000313" key="3">
    <source>
        <dbReference type="Proteomes" id="UP000067461"/>
    </source>
</evidence>
<gene>
    <name evidence="2" type="ORF">SRAA_0651</name>
</gene>
<sequence length="116" mass="12573">MRRKLVLIVAVWALLWQGVAGAGLPSLAKVAADAAHAALHWKDVGHHHHHDGSIHADTSQASFEHVALDGSHLAATYLAASHLTFPLPLTGLPRYWAEQLPSPFPDPLHRPPRTLS</sequence>
<dbReference type="EMBL" id="AP014568">
    <property type="protein sequence ID" value="BAO80505.1"/>
    <property type="molecule type" value="Genomic_DNA"/>
</dbReference>
<dbReference type="HOGENOM" id="CLU_168125_0_0_4"/>
<proteinExistence type="predicted"/>
<name>A0A060NI22_9BURK</name>
<dbReference type="RefSeq" id="WP_045530939.1">
    <property type="nucleotide sequence ID" value="NZ_AP014568.1"/>
</dbReference>
<organism evidence="2 3">
    <name type="scientific">Serpentinimonas raichei</name>
    <dbReference type="NCBI Taxonomy" id="1458425"/>
    <lineage>
        <taxon>Bacteria</taxon>
        <taxon>Pseudomonadati</taxon>
        <taxon>Pseudomonadota</taxon>
        <taxon>Betaproteobacteria</taxon>
        <taxon>Burkholderiales</taxon>
        <taxon>Comamonadaceae</taxon>
        <taxon>Serpentinimonas</taxon>
    </lineage>
</organism>
<keyword evidence="3" id="KW-1185">Reference proteome</keyword>
<dbReference type="KEGG" id="cbaa:SRAA_0651"/>
<evidence type="ECO:0000313" key="2">
    <source>
        <dbReference type="EMBL" id="BAO80505.1"/>
    </source>
</evidence>
<evidence type="ECO:0000256" key="1">
    <source>
        <dbReference type="SAM" id="SignalP"/>
    </source>
</evidence>
<dbReference type="OrthoDB" id="8811923at2"/>
<protein>
    <submittedName>
        <fullName evidence="2">Uncharacterized protein</fullName>
    </submittedName>
</protein>